<evidence type="ECO:0000256" key="1">
    <source>
        <dbReference type="SAM" id="MobiDB-lite"/>
    </source>
</evidence>
<keyword evidence="3" id="KW-1185">Reference proteome</keyword>
<dbReference type="AlphaFoldDB" id="A0A0E0ADJ7"/>
<accession>A0A0E0ADJ7</accession>
<reference evidence="2" key="1">
    <citation type="submission" date="2015-04" db="UniProtKB">
        <authorList>
            <consortium name="EnsemblPlants"/>
        </authorList>
    </citation>
    <scope>IDENTIFICATION</scope>
</reference>
<feature type="region of interest" description="Disordered" evidence="1">
    <location>
        <begin position="149"/>
        <end position="190"/>
    </location>
</feature>
<dbReference type="EnsemblPlants" id="OGLUM06G26760.1">
    <property type="protein sequence ID" value="OGLUM06G26760.1"/>
    <property type="gene ID" value="OGLUM06G26760"/>
</dbReference>
<reference evidence="2" key="2">
    <citation type="submission" date="2018-05" db="EMBL/GenBank/DDBJ databases">
        <title>OgluRS3 (Oryza glumaepatula Reference Sequence Version 3).</title>
        <authorList>
            <person name="Zhang J."/>
            <person name="Kudrna D."/>
            <person name="Lee S."/>
            <person name="Talag J."/>
            <person name="Welchert J."/>
            <person name="Wing R.A."/>
        </authorList>
    </citation>
    <scope>NUCLEOTIDE SEQUENCE [LARGE SCALE GENOMIC DNA]</scope>
</reference>
<dbReference type="STRING" id="40148.A0A0E0ADJ7"/>
<feature type="region of interest" description="Disordered" evidence="1">
    <location>
        <begin position="67"/>
        <end position="135"/>
    </location>
</feature>
<protein>
    <recommendedName>
        <fullName evidence="4">DUF834 domain-containing protein</fullName>
    </recommendedName>
</protein>
<name>A0A0E0ADJ7_9ORYZ</name>
<organism evidence="2">
    <name type="scientific">Oryza glumipatula</name>
    <dbReference type="NCBI Taxonomy" id="40148"/>
    <lineage>
        <taxon>Eukaryota</taxon>
        <taxon>Viridiplantae</taxon>
        <taxon>Streptophyta</taxon>
        <taxon>Embryophyta</taxon>
        <taxon>Tracheophyta</taxon>
        <taxon>Spermatophyta</taxon>
        <taxon>Magnoliopsida</taxon>
        <taxon>Liliopsida</taxon>
        <taxon>Poales</taxon>
        <taxon>Poaceae</taxon>
        <taxon>BOP clade</taxon>
        <taxon>Oryzoideae</taxon>
        <taxon>Oryzeae</taxon>
        <taxon>Oryzinae</taxon>
        <taxon>Oryza</taxon>
    </lineage>
</organism>
<feature type="compositionally biased region" description="Low complexity" evidence="1">
    <location>
        <begin position="1"/>
        <end position="16"/>
    </location>
</feature>
<feature type="compositionally biased region" description="Low complexity" evidence="1">
    <location>
        <begin position="107"/>
        <end position="122"/>
    </location>
</feature>
<sequence>HQWSSRRSGSSVGWREWPPRRSRRRTAERGPFEHEDGGAEAADELEDDLVVVLPDVGPQLGEEVADLREGEQRGGALEDGGDYGGSGAAEYTHPTPGSSRSFPPPEAEAAVEATTGAAARRGNSGDVGHAPRRRRPAAWSELVRLATAAEVPPAGVVRGRHARRVPQPSRRQTGTHGHRRVHPPPGRRPH</sequence>
<evidence type="ECO:0000313" key="3">
    <source>
        <dbReference type="Proteomes" id="UP000026961"/>
    </source>
</evidence>
<dbReference type="Proteomes" id="UP000026961">
    <property type="component" value="Chromosome 6"/>
</dbReference>
<dbReference type="Gramene" id="OGLUM06G26760.1">
    <property type="protein sequence ID" value="OGLUM06G26760.1"/>
    <property type="gene ID" value="OGLUM06G26760"/>
</dbReference>
<evidence type="ECO:0000313" key="2">
    <source>
        <dbReference type="EnsemblPlants" id="OGLUM06G26760.1"/>
    </source>
</evidence>
<dbReference type="HOGENOM" id="CLU_1431457_0_0_1"/>
<feature type="compositionally biased region" description="Basic residues" evidence="1">
    <location>
        <begin position="176"/>
        <end position="190"/>
    </location>
</feature>
<proteinExistence type="predicted"/>
<feature type="compositionally biased region" description="Basic and acidic residues" evidence="1">
    <location>
        <begin position="25"/>
        <end position="37"/>
    </location>
</feature>
<feature type="region of interest" description="Disordered" evidence="1">
    <location>
        <begin position="1"/>
        <end position="48"/>
    </location>
</feature>
<evidence type="ECO:0008006" key="4">
    <source>
        <dbReference type="Google" id="ProtNLM"/>
    </source>
</evidence>